<proteinExistence type="predicted"/>
<organism evidence="2 3">
    <name type="scientific">Synaphobranchus kaupii</name>
    <name type="common">Kaup's arrowtooth eel</name>
    <dbReference type="NCBI Taxonomy" id="118154"/>
    <lineage>
        <taxon>Eukaryota</taxon>
        <taxon>Metazoa</taxon>
        <taxon>Chordata</taxon>
        <taxon>Craniata</taxon>
        <taxon>Vertebrata</taxon>
        <taxon>Euteleostomi</taxon>
        <taxon>Actinopterygii</taxon>
        <taxon>Neopterygii</taxon>
        <taxon>Teleostei</taxon>
        <taxon>Anguilliformes</taxon>
        <taxon>Synaphobranchidae</taxon>
        <taxon>Synaphobranchus</taxon>
    </lineage>
</organism>
<dbReference type="AlphaFoldDB" id="A0A9Q1FTR2"/>
<dbReference type="OrthoDB" id="567788at2759"/>
<accession>A0A9Q1FTR2</accession>
<gene>
    <name evidence="2" type="ORF">SKAU_G00149320</name>
</gene>
<feature type="compositionally biased region" description="Basic and acidic residues" evidence="1">
    <location>
        <begin position="19"/>
        <end position="31"/>
    </location>
</feature>
<name>A0A9Q1FTR2_SYNKA</name>
<evidence type="ECO:0000313" key="3">
    <source>
        <dbReference type="Proteomes" id="UP001152622"/>
    </source>
</evidence>
<comment type="caution">
    <text evidence="2">The sequence shown here is derived from an EMBL/GenBank/DDBJ whole genome shotgun (WGS) entry which is preliminary data.</text>
</comment>
<feature type="region of interest" description="Disordered" evidence="1">
    <location>
        <begin position="73"/>
        <end position="148"/>
    </location>
</feature>
<protein>
    <submittedName>
        <fullName evidence="2">Uncharacterized protein</fullName>
    </submittedName>
</protein>
<feature type="compositionally biased region" description="Basic and acidic residues" evidence="1">
    <location>
        <begin position="126"/>
        <end position="136"/>
    </location>
</feature>
<dbReference type="Proteomes" id="UP001152622">
    <property type="component" value="Chromosome 4"/>
</dbReference>
<evidence type="ECO:0000256" key="1">
    <source>
        <dbReference type="SAM" id="MobiDB-lite"/>
    </source>
</evidence>
<sequence>MEGFDDHISSTTPSNDELELLRGSERGAGDSHELFDHVSSYLLDDKETVTRDPVDEDDILDLAGGARDAIERHKASLPRFEDAPKYTKYSDPPTSDPEPEADQGLSSFLDSTEKQTKPVGEIAETEMPKVEPRNPTKESSSTGTSSCE</sequence>
<dbReference type="EMBL" id="JAINUF010000004">
    <property type="protein sequence ID" value="KAJ8366101.1"/>
    <property type="molecule type" value="Genomic_DNA"/>
</dbReference>
<keyword evidence="3" id="KW-1185">Reference proteome</keyword>
<feature type="region of interest" description="Disordered" evidence="1">
    <location>
        <begin position="1"/>
        <end position="31"/>
    </location>
</feature>
<feature type="compositionally biased region" description="Polar residues" evidence="1">
    <location>
        <begin position="137"/>
        <end position="148"/>
    </location>
</feature>
<reference evidence="2" key="1">
    <citation type="journal article" date="2023" name="Science">
        <title>Genome structures resolve the early diversification of teleost fishes.</title>
        <authorList>
            <person name="Parey E."/>
            <person name="Louis A."/>
            <person name="Montfort J."/>
            <person name="Bouchez O."/>
            <person name="Roques C."/>
            <person name="Iampietro C."/>
            <person name="Lluch J."/>
            <person name="Castinel A."/>
            <person name="Donnadieu C."/>
            <person name="Desvignes T."/>
            <person name="Floi Bucao C."/>
            <person name="Jouanno E."/>
            <person name="Wen M."/>
            <person name="Mejri S."/>
            <person name="Dirks R."/>
            <person name="Jansen H."/>
            <person name="Henkel C."/>
            <person name="Chen W.J."/>
            <person name="Zahm M."/>
            <person name="Cabau C."/>
            <person name="Klopp C."/>
            <person name="Thompson A.W."/>
            <person name="Robinson-Rechavi M."/>
            <person name="Braasch I."/>
            <person name="Lecointre G."/>
            <person name="Bobe J."/>
            <person name="Postlethwait J.H."/>
            <person name="Berthelot C."/>
            <person name="Roest Crollius H."/>
            <person name="Guiguen Y."/>
        </authorList>
    </citation>
    <scope>NUCLEOTIDE SEQUENCE</scope>
    <source>
        <strain evidence="2">WJC10195</strain>
    </source>
</reference>
<evidence type="ECO:0000313" key="2">
    <source>
        <dbReference type="EMBL" id="KAJ8366101.1"/>
    </source>
</evidence>
<feature type="compositionally biased region" description="Basic and acidic residues" evidence="1">
    <location>
        <begin position="73"/>
        <end position="85"/>
    </location>
</feature>